<evidence type="ECO:0000256" key="1">
    <source>
        <dbReference type="ARBA" id="ARBA00022450"/>
    </source>
</evidence>
<keyword evidence="1" id="KW-0596">Phosphopantetheine</keyword>
<dbReference type="GO" id="GO:0009245">
    <property type="term" value="P:lipid A biosynthetic process"/>
    <property type="evidence" value="ECO:0007669"/>
    <property type="project" value="TreeGrafter"/>
</dbReference>
<dbReference type="EMBL" id="UINC01019876">
    <property type="protein sequence ID" value="SVA84017.1"/>
    <property type="molecule type" value="Genomic_DNA"/>
</dbReference>
<dbReference type="GO" id="GO:0000036">
    <property type="term" value="F:acyl carrier activity"/>
    <property type="evidence" value="ECO:0007669"/>
    <property type="project" value="TreeGrafter"/>
</dbReference>
<organism evidence="4">
    <name type="scientific">marine metagenome</name>
    <dbReference type="NCBI Taxonomy" id="408172"/>
    <lineage>
        <taxon>unclassified sequences</taxon>
        <taxon>metagenomes</taxon>
        <taxon>ecological metagenomes</taxon>
    </lineage>
</organism>
<keyword evidence="2" id="KW-0597">Phosphoprotein</keyword>
<dbReference type="InterPro" id="IPR009081">
    <property type="entry name" value="PP-bd_ACP"/>
</dbReference>
<dbReference type="GO" id="GO:0016020">
    <property type="term" value="C:membrane"/>
    <property type="evidence" value="ECO:0007669"/>
    <property type="project" value="GOC"/>
</dbReference>
<dbReference type="GO" id="GO:0000035">
    <property type="term" value="F:acyl binding"/>
    <property type="evidence" value="ECO:0007669"/>
    <property type="project" value="TreeGrafter"/>
</dbReference>
<evidence type="ECO:0000313" key="4">
    <source>
        <dbReference type="EMBL" id="SVA84017.1"/>
    </source>
</evidence>
<gene>
    <name evidence="4" type="ORF">METZ01_LOCUS136871</name>
</gene>
<reference evidence="4" key="1">
    <citation type="submission" date="2018-05" db="EMBL/GenBank/DDBJ databases">
        <authorList>
            <person name="Lanie J.A."/>
            <person name="Ng W.-L."/>
            <person name="Kazmierczak K.M."/>
            <person name="Andrzejewski T.M."/>
            <person name="Davidsen T.M."/>
            <person name="Wayne K.J."/>
            <person name="Tettelin H."/>
            <person name="Glass J.I."/>
            <person name="Rusch D."/>
            <person name="Podicherti R."/>
            <person name="Tsui H.-C.T."/>
            <person name="Winkler M.E."/>
        </authorList>
    </citation>
    <scope>NUCLEOTIDE SEQUENCE</scope>
</reference>
<dbReference type="InterPro" id="IPR036736">
    <property type="entry name" value="ACP-like_sf"/>
</dbReference>
<dbReference type="SUPFAM" id="SSF47336">
    <property type="entry name" value="ACP-like"/>
    <property type="match status" value="1"/>
</dbReference>
<dbReference type="Gene3D" id="1.10.1200.10">
    <property type="entry name" value="ACP-like"/>
    <property type="match status" value="1"/>
</dbReference>
<dbReference type="AlphaFoldDB" id="A0A381Z5H1"/>
<dbReference type="PROSITE" id="PS50075">
    <property type="entry name" value="CARRIER"/>
    <property type="match status" value="1"/>
</dbReference>
<evidence type="ECO:0000259" key="3">
    <source>
        <dbReference type="PROSITE" id="PS50075"/>
    </source>
</evidence>
<sequence length="45" mass="5005">MGADSLNVVELVMEIEEEYGISVPDEDAENIFTVADIKQYVEDNA</sequence>
<evidence type="ECO:0000256" key="2">
    <source>
        <dbReference type="ARBA" id="ARBA00022553"/>
    </source>
</evidence>
<protein>
    <recommendedName>
        <fullName evidence="3">Carrier domain-containing protein</fullName>
    </recommendedName>
</protein>
<dbReference type="PANTHER" id="PTHR20863:SF76">
    <property type="entry name" value="CARRIER DOMAIN-CONTAINING PROTEIN"/>
    <property type="match status" value="1"/>
</dbReference>
<proteinExistence type="predicted"/>
<dbReference type="InterPro" id="IPR003231">
    <property type="entry name" value="ACP"/>
</dbReference>
<feature type="domain" description="Carrier" evidence="3">
    <location>
        <begin position="1"/>
        <end position="45"/>
    </location>
</feature>
<dbReference type="Pfam" id="PF00550">
    <property type="entry name" value="PP-binding"/>
    <property type="match status" value="1"/>
</dbReference>
<dbReference type="PANTHER" id="PTHR20863">
    <property type="entry name" value="ACYL CARRIER PROTEIN"/>
    <property type="match status" value="1"/>
</dbReference>
<name>A0A381Z5H1_9ZZZZ</name>
<accession>A0A381Z5H1</accession>
<dbReference type="GO" id="GO:0005829">
    <property type="term" value="C:cytosol"/>
    <property type="evidence" value="ECO:0007669"/>
    <property type="project" value="TreeGrafter"/>
</dbReference>